<feature type="region of interest" description="Disordered" evidence="4">
    <location>
        <begin position="853"/>
        <end position="886"/>
    </location>
</feature>
<dbReference type="SUPFAM" id="SSF51445">
    <property type="entry name" value="(Trans)glycosidases"/>
    <property type="match status" value="2"/>
</dbReference>
<reference evidence="5 6" key="1">
    <citation type="submission" date="2020-10" db="EMBL/GenBank/DDBJ databases">
        <title>Plant Genome Project.</title>
        <authorList>
            <person name="Zhang R.-G."/>
        </authorList>
    </citation>
    <scope>NUCLEOTIDE SEQUENCE [LARGE SCALE GENOMIC DNA]</scope>
    <source>
        <strain evidence="5">FAFU-HL-1</strain>
        <tissue evidence="5">Leaf</tissue>
    </source>
</reference>
<dbReference type="FunFam" id="3.20.20.80:FF:000020">
    <property type="entry name" value="Beta-glucosidase 12"/>
    <property type="match status" value="1"/>
</dbReference>
<dbReference type="OrthoDB" id="65569at2759"/>
<protein>
    <submittedName>
        <fullName evidence="5">Uncharacterized protein</fullName>
    </submittedName>
</protein>
<dbReference type="AlphaFoldDB" id="A0A835J8R9"/>
<organism evidence="5 6">
    <name type="scientific">Salix dunnii</name>
    <dbReference type="NCBI Taxonomy" id="1413687"/>
    <lineage>
        <taxon>Eukaryota</taxon>
        <taxon>Viridiplantae</taxon>
        <taxon>Streptophyta</taxon>
        <taxon>Embryophyta</taxon>
        <taxon>Tracheophyta</taxon>
        <taxon>Spermatophyta</taxon>
        <taxon>Magnoliopsida</taxon>
        <taxon>eudicotyledons</taxon>
        <taxon>Gunneridae</taxon>
        <taxon>Pentapetalae</taxon>
        <taxon>rosids</taxon>
        <taxon>fabids</taxon>
        <taxon>Malpighiales</taxon>
        <taxon>Salicaceae</taxon>
        <taxon>Saliceae</taxon>
        <taxon>Salix</taxon>
    </lineage>
</organism>
<evidence type="ECO:0000256" key="1">
    <source>
        <dbReference type="ARBA" id="ARBA00010838"/>
    </source>
</evidence>
<dbReference type="InterPro" id="IPR001360">
    <property type="entry name" value="Glyco_hydro_1"/>
</dbReference>
<evidence type="ECO:0000256" key="3">
    <source>
        <dbReference type="ARBA" id="ARBA00023295"/>
    </source>
</evidence>
<sequence>MGSIAKLSRNSFPDGFVFGSSSSAYQFEGETNKSGKGPNIWDTFIEEHPERISDHSNANAAEDVQRMKGMGMDAFRFSISWSRVLPNGRPSAGINEAGIQLYSNLIDQLIRNAHFNFVTLFHRDTPRTIEDKYGGFLSHDILKDCGDFVELCFQKFGDRVKHWITLNEPFMFSVNCYDTGTMAPGRVSTLENYPGQPKISGATEVYTVTHHLLLAHATAVKLYKEKYQVRKNMSGGEIGITLVSHWCEPYSTSESDYPQNMHDYVGGRLPKFNEESKMLRGSYDFIGVNYYTYYAKNVEDANYKNIGFMEDARVNWPGIRRLLNYIKDAYENSTIYITENGVDDVNSSSLEEALDDHELVGIYFLVFCSKSCGFCSDHDVDVKGYGYSSRFGFFFIDYKDDLKRYAKNSVNIDDFSRYSFPDDFVFGTSSSAYQYEGETNKHGRGPAIWDTFTEEHTERISDHSNGNVAVDFYHRYKEDVQRMKDMGMDAFRFSISWSRVLPHGRLSAGVNEEGIKFYNDLIDDLLENGLQPYVTLFHWDTPQALEDKYGGFLSPNIVNDFRDFVDLCFKNFGDRVKKWITLNEPWMFSVQGYDLGTMAPGRISVVVNDPHRSLNTGATEVYTVTHHLLLAHAAAVKLYKEKFMDPLTNGDYPRNMHDFVGGRLPKFTPEESESLKGSYDFIGINYYTTYYAQNTDADYQSVGFMSDARANWTGERNGIPIGPQAGVKWLYIYPEGICKLLNYTKDQYRSPTIYITENGVDDVNNNASSLKEALNDPVREKSYKDHLKNVLRSINEHGVDVKGFFAWSLMDNFEWGSGYAVRFGLFYVDYSNNLKRYPKNSVKWFKQFLRRDSHSPVPHARPLSASDEKSKIEDGLVPDAKRPRNA</sequence>
<dbReference type="PRINTS" id="PR00131">
    <property type="entry name" value="GLHYDRLASE1"/>
</dbReference>
<dbReference type="Proteomes" id="UP000657918">
    <property type="component" value="Chromosome 16"/>
</dbReference>
<dbReference type="Gene3D" id="3.20.20.80">
    <property type="entry name" value="Glycosidases"/>
    <property type="match status" value="3"/>
</dbReference>
<proteinExistence type="inferred from homology"/>
<gene>
    <name evidence="5" type="ORF">SADUNF_Sadunf16G0064600</name>
</gene>
<evidence type="ECO:0000313" key="6">
    <source>
        <dbReference type="Proteomes" id="UP000657918"/>
    </source>
</evidence>
<comment type="similarity">
    <text evidence="1">Belongs to the glycosyl hydrolase 1 family.</text>
</comment>
<keyword evidence="3" id="KW-0326">Glycosidase</keyword>
<comment type="caution">
    <text evidence="5">The sequence shown here is derived from an EMBL/GenBank/DDBJ whole genome shotgun (WGS) entry which is preliminary data.</text>
</comment>
<dbReference type="PANTHER" id="PTHR10353">
    <property type="entry name" value="GLYCOSYL HYDROLASE"/>
    <property type="match status" value="1"/>
</dbReference>
<dbReference type="GO" id="GO:0005975">
    <property type="term" value="P:carbohydrate metabolic process"/>
    <property type="evidence" value="ECO:0007669"/>
    <property type="project" value="InterPro"/>
</dbReference>
<dbReference type="Pfam" id="PF00232">
    <property type="entry name" value="Glyco_hydro_1"/>
    <property type="match status" value="2"/>
</dbReference>
<keyword evidence="2" id="KW-0378">Hydrolase</keyword>
<evidence type="ECO:0000256" key="4">
    <source>
        <dbReference type="SAM" id="MobiDB-lite"/>
    </source>
</evidence>
<dbReference type="InterPro" id="IPR017853">
    <property type="entry name" value="GH"/>
</dbReference>
<evidence type="ECO:0000313" key="5">
    <source>
        <dbReference type="EMBL" id="KAF9664886.1"/>
    </source>
</evidence>
<dbReference type="EMBL" id="JADGMS010000016">
    <property type="protein sequence ID" value="KAF9664886.1"/>
    <property type="molecule type" value="Genomic_DNA"/>
</dbReference>
<keyword evidence="6" id="KW-1185">Reference proteome</keyword>
<name>A0A835J8R9_9ROSI</name>
<feature type="compositionally biased region" description="Basic and acidic residues" evidence="4">
    <location>
        <begin position="866"/>
        <end position="886"/>
    </location>
</feature>
<dbReference type="PANTHER" id="PTHR10353:SF267">
    <property type="entry name" value="BETA-GLUCOSIDASE"/>
    <property type="match status" value="1"/>
</dbReference>
<evidence type="ECO:0000256" key="2">
    <source>
        <dbReference type="ARBA" id="ARBA00022801"/>
    </source>
</evidence>
<accession>A0A835J8R9</accession>
<dbReference type="GO" id="GO:0008422">
    <property type="term" value="F:beta-glucosidase activity"/>
    <property type="evidence" value="ECO:0007669"/>
    <property type="project" value="TreeGrafter"/>
</dbReference>